<evidence type="ECO:0000313" key="4">
    <source>
        <dbReference type="Proteomes" id="UP001233999"/>
    </source>
</evidence>
<evidence type="ECO:0000256" key="1">
    <source>
        <dbReference type="SAM" id="MobiDB-lite"/>
    </source>
</evidence>
<evidence type="ECO:0000313" key="3">
    <source>
        <dbReference type="EMBL" id="KAJ9589194.1"/>
    </source>
</evidence>
<comment type="caution">
    <text evidence="3">The sequence shown here is derived from an EMBL/GenBank/DDBJ whole genome shotgun (WGS) entry which is preliminary data.</text>
</comment>
<organism evidence="3 4">
    <name type="scientific">Diploptera punctata</name>
    <name type="common">Pacific beetle cockroach</name>
    <dbReference type="NCBI Taxonomy" id="6984"/>
    <lineage>
        <taxon>Eukaryota</taxon>
        <taxon>Metazoa</taxon>
        <taxon>Ecdysozoa</taxon>
        <taxon>Arthropoda</taxon>
        <taxon>Hexapoda</taxon>
        <taxon>Insecta</taxon>
        <taxon>Pterygota</taxon>
        <taxon>Neoptera</taxon>
        <taxon>Polyneoptera</taxon>
        <taxon>Dictyoptera</taxon>
        <taxon>Blattodea</taxon>
        <taxon>Blaberoidea</taxon>
        <taxon>Blaberidae</taxon>
        <taxon>Diplopterinae</taxon>
        <taxon>Diploptera</taxon>
    </lineage>
</organism>
<dbReference type="EMBL" id="JASPKZ010005103">
    <property type="protein sequence ID" value="KAJ9589194.1"/>
    <property type="molecule type" value="Genomic_DNA"/>
</dbReference>
<proteinExistence type="predicted"/>
<feature type="signal peptide" evidence="2">
    <location>
        <begin position="1"/>
        <end position="19"/>
    </location>
</feature>
<feature type="region of interest" description="Disordered" evidence="1">
    <location>
        <begin position="760"/>
        <end position="796"/>
    </location>
</feature>
<name>A0AAD7ZYN1_DIPPU</name>
<keyword evidence="2" id="KW-0732">Signal</keyword>
<accession>A0AAD7ZYN1</accession>
<gene>
    <name evidence="3" type="ORF">L9F63_028022</name>
</gene>
<reference evidence="3" key="2">
    <citation type="submission" date="2023-05" db="EMBL/GenBank/DDBJ databases">
        <authorList>
            <person name="Fouks B."/>
        </authorList>
    </citation>
    <scope>NUCLEOTIDE SEQUENCE</scope>
    <source>
        <strain evidence="3">Stay&amp;Tobe</strain>
        <tissue evidence="3">Testes</tissue>
    </source>
</reference>
<feature type="chain" id="PRO_5041929506" evidence="2">
    <location>
        <begin position="20"/>
        <end position="796"/>
    </location>
</feature>
<feature type="region of interest" description="Disordered" evidence="1">
    <location>
        <begin position="616"/>
        <end position="646"/>
    </location>
</feature>
<sequence>MGLLLSVLVVCVGVLEVIACVRHFQDGYLPLWTPHCAVTSGYAKTHDRWRNKPSDSHDFRSGNDVSGALNHAQDQSSETFLQPSSSVENGYTVKHDFENTSNQATPSKQVHCFSDDTSPIFNDENRIQDLQGTDISPSLENEECDLNLISNYEKELNYSTENNDERKEISTSYDNQNLISGVVDNLSETTDSQKYLLLNTTWSNNETVLESDKVTSNIIGEKQSSIGSDGYAIHQVCDKEIIPITPLKSETSENLQYLSESVAESIKDSSDERLSKNVSVLQEEIISQLPSIERASQDAFIHDIEESLRETKTSVDEDRVSYKNPELQTDLTSEQFESLIENDSVKESEDEKPCVPVSDAQIKSEQNIISPAENLEENDLSNIITNVPKNHNETLETEIERHKVHEQIKLNLAYDNEQSVSAVDFQDIEHNGESTPQLNQEYVPLTSIEVKYEVPSDDTKEETNVESRLPDNTSQEIEDIVTKNNSADTSIFEHENRPRQEVEEISKRDELYIDEINNIHTDREITPQSVAGKDIEKTKDIGTTLSLHEDKSGNQPDISKPSSEFEPVLLVTEGEESAITNRIEDIAESRLDYQTTSTELIPKNEEIGQDFSLTIDTSEDLPPLTRHSAHQPSMSPPQLPSTPTKKSKADISLANVFPWSPCNKRPSVSFATPEAVFTNEDQELLRQYAEEAVDITPCIKKSEEIRNNHWKHPREVILSRKMFSQLHSKKDLLPNIVAGNDFSRKELQLQRKKSFKQKRYSSATELATRDEEAEDRSFSENKPNIVRASSLKESRR</sequence>
<keyword evidence="4" id="KW-1185">Reference proteome</keyword>
<evidence type="ECO:0000256" key="2">
    <source>
        <dbReference type="SAM" id="SignalP"/>
    </source>
</evidence>
<feature type="compositionally biased region" description="Basic and acidic residues" evidence="1">
    <location>
        <begin position="767"/>
        <end position="779"/>
    </location>
</feature>
<dbReference type="AlphaFoldDB" id="A0AAD7ZYN1"/>
<feature type="region of interest" description="Disordered" evidence="1">
    <location>
        <begin position="46"/>
        <end position="85"/>
    </location>
</feature>
<dbReference type="Proteomes" id="UP001233999">
    <property type="component" value="Unassembled WGS sequence"/>
</dbReference>
<feature type="compositionally biased region" description="Basic and acidic residues" evidence="1">
    <location>
        <begin position="46"/>
        <end position="61"/>
    </location>
</feature>
<protein>
    <submittedName>
        <fullName evidence="3">Uncharacterized protein</fullName>
    </submittedName>
</protein>
<feature type="non-terminal residue" evidence="3">
    <location>
        <position position="1"/>
    </location>
</feature>
<reference evidence="3" key="1">
    <citation type="journal article" date="2023" name="IScience">
        <title>Live-bearing cockroach genome reveals convergent evolutionary mechanisms linked to viviparity in insects and beyond.</title>
        <authorList>
            <person name="Fouks B."/>
            <person name="Harrison M.C."/>
            <person name="Mikhailova A.A."/>
            <person name="Marchal E."/>
            <person name="English S."/>
            <person name="Carruthers M."/>
            <person name="Jennings E.C."/>
            <person name="Chiamaka E.L."/>
            <person name="Frigard R.A."/>
            <person name="Pippel M."/>
            <person name="Attardo G.M."/>
            <person name="Benoit J.B."/>
            <person name="Bornberg-Bauer E."/>
            <person name="Tobe S.S."/>
        </authorList>
    </citation>
    <scope>NUCLEOTIDE SEQUENCE</scope>
    <source>
        <strain evidence="3">Stay&amp;Tobe</strain>
    </source>
</reference>
<feature type="compositionally biased region" description="Polar residues" evidence="1">
    <location>
        <begin position="72"/>
        <end position="85"/>
    </location>
</feature>